<reference evidence="4" key="1">
    <citation type="submission" date="2016-11" db="EMBL/GenBank/DDBJ databases">
        <authorList>
            <person name="Guldener U."/>
        </authorList>
    </citation>
    <scope>NUCLEOTIDE SEQUENCE [LARGE SCALE GENOMIC DNA]</scope>
</reference>
<dbReference type="PANTHER" id="PTHR10663">
    <property type="entry name" value="GUANYL-NUCLEOTIDE EXCHANGE FACTOR"/>
    <property type="match status" value="1"/>
</dbReference>
<dbReference type="InterPro" id="IPR035999">
    <property type="entry name" value="Sec7_dom_sf"/>
</dbReference>
<feature type="compositionally biased region" description="Basic and acidic residues" evidence="1">
    <location>
        <begin position="287"/>
        <end position="306"/>
    </location>
</feature>
<dbReference type="InterPro" id="IPR000904">
    <property type="entry name" value="Sec7_dom"/>
</dbReference>
<feature type="compositionally biased region" description="Low complexity" evidence="1">
    <location>
        <begin position="52"/>
        <end position="71"/>
    </location>
</feature>
<sequence>MTAYLCKDHSHDQISAIIKECNVLSTAMSKDLHSNNKGRNIFHNQLSKNQRKFSSNQSNNKNTTNFNDFKSLSNDTQGENEPLIYGFIELKTILMNIKNLNEIDFLTILQPFFLVISTSSTSGYITNLALIAINKFIFQVNILNNDSKDYIMAIRQCMVSLTHCRFEGTDQMFDDAVLLKVLELIQKIFVSEFGDILTDSQVYDVLQTVLSLACNKKRTEILRKAAESTLSDIITKLMHKVNTMDPTTNNTTSNNNIIVNETVFVDKEKKPLIDDLIGSSQKYTKSAPKESEHKNLSEESLQKEVTPEDELSLEEHDVYDVEVEEKPYGLPVVKDFLSILVSLLSPEQSLKHNYSTKNLAFQLLSIVIEISGRYFPNHPSLMLLLSDSICKNLAYIFKNILYTKPSLLSSALQLFNLLCSQLGDKIELQIEFMFTLLLDFVLDKDFSETGYKKSSNEFNRNSIPTQSSAMMKEMIIDSISLLWIVPVASTTHQSTMNLFTSLFIRYDCRLDRSDLAVYLMNKICKLSLPEMAESTTEAVPPTCLNGILSFIEYLYDSIVDNGGYTDDLDSIECEDLAIKMKKNQFIKATEAFNNKPKNGIPKFIEYGFIESNDDKKVMRFLFDQSNSFNKKTLGEYLGTLENVDKLKIFIEFFDFEGLKVDEALRVMLSKFRLPGESQQIERVVDAFSHKYVSDQHYESKESVTVASEEIPEDNYDSMRPDTDTILVLSYSIIMLNTDLHNPQIKKHMSFTDYSLNLKGCYNGSNFPVWYLTKIYESIKFNEIVMPEEHHGNELWFDDKWNNIVTSLNSSNGFKKEYSKKELLRYNRELFIEMAEKILSVLFEIFHIASDDYISSMILSALDKCSTLLENFGLNELYNSMMYQLVLSTRLVDFEMNEDLTKIRDSIKVNHQYQSVVKYEEDFDDVPFCEIIDEDEGKSLVVSKKSILLGKNLKAQLSLILLFRMIKLNTHEGFVEKEVWKCVLRVLFVLYESKMINPDIFRNFQKYNKLPRLPKPQAYNTISKKSYEEGKSKSGFFTAVASYLRNDDLEPTKEEIELAEIAFHTIEAAEVEDTIKENQINYKDMVLLDLIFEFLKKMMNSSENEGFKLFLLEILIALTITMDIEDKDINRIYELLDIKHLSANTKSFTLRVLIYKLELLKIDSGNIKNLIDELLVSNKIYDDDFYGTKSIGTEALKKILSIVKEHDESMLKYENFWRLVRKFSTFSKNCSVIYSFLKEMNDKSKINDIGSTNFMLLLGLLDEISSKGSVGVKMEKVEDKNIVDISKSTIKLTEELIGFIDFSDDALESSEQLFALIQAITHQCMNPYKPLREYAQEILNNIINGKDHNMEYKKHLDLNNFANSAISPLLDSLDDLDEKLQVLSILKTFYLDQYLENKHMDDSNYPIILHIFNKHNSESDEVEKLLQDMITEKNALSA</sequence>
<accession>A0A1L0AU48</accession>
<dbReference type="Pfam" id="PF01369">
    <property type="entry name" value="Sec7"/>
    <property type="match status" value="1"/>
</dbReference>
<evidence type="ECO:0000313" key="3">
    <source>
        <dbReference type="EMBL" id="SGZ38082.1"/>
    </source>
</evidence>
<dbReference type="CDD" id="cd00171">
    <property type="entry name" value="Sec7"/>
    <property type="match status" value="1"/>
</dbReference>
<evidence type="ECO:0000256" key="1">
    <source>
        <dbReference type="SAM" id="MobiDB-lite"/>
    </source>
</evidence>
<dbReference type="Pfam" id="PF12783">
    <property type="entry name" value="Sec7-like_HUS"/>
    <property type="match status" value="1"/>
</dbReference>
<dbReference type="Gene3D" id="1.10.1000.11">
    <property type="entry name" value="Arf Nucleotide-binding Site Opener,domain 2"/>
    <property type="match status" value="1"/>
</dbReference>
<dbReference type="Proteomes" id="UP000183365">
    <property type="component" value="Unassembled WGS sequence"/>
</dbReference>
<dbReference type="GO" id="GO:0005794">
    <property type="term" value="C:Golgi apparatus"/>
    <property type="evidence" value="ECO:0007669"/>
    <property type="project" value="UniProtKB-ARBA"/>
</dbReference>
<dbReference type="GO" id="GO:0005085">
    <property type="term" value="F:guanyl-nucleotide exchange factor activity"/>
    <property type="evidence" value="ECO:0007669"/>
    <property type="project" value="InterPro"/>
</dbReference>
<dbReference type="VEuPathDB" id="FungiDB:HGUI_00282"/>
<dbReference type="PANTHER" id="PTHR10663:SF388">
    <property type="entry name" value="GOLGI-SPECIFIC BREFELDIN A-RESISTANCE GUANINE NUCLEOTIDE EXCHANGE FACTOR 1"/>
    <property type="match status" value="1"/>
</dbReference>
<dbReference type="GO" id="GO:0016192">
    <property type="term" value="P:vesicle-mediated transport"/>
    <property type="evidence" value="ECO:0007669"/>
    <property type="project" value="UniProtKB-ARBA"/>
</dbReference>
<organism evidence="3 4">
    <name type="scientific">Hanseniaspora guilliermondii</name>
    <dbReference type="NCBI Taxonomy" id="56406"/>
    <lineage>
        <taxon>Eukaryota</taxon>
        <taxon>Fungi</taxon>
        <taxon>Dikarya</taxon>
        <taxon>Ascomycota</taxon>
        <taxon>Saccharomycotina</taxon>
        <taxon>Saccharomycetes</taxon>
        <taxon>Saccharomycodales</taxon>
        <taxon>Saccharomycodaceae</taxon>
        <taxon>Hanseniaspora</taxon>
    </lineage>
</organism>
<name>A0A1L0AU48_9ASCO</name>
<proteinExistence type="predicted"/>
<protein>
    <submittedName>
        <fullName evidence="3">Related to ARF guanine-nucleotide exchange factor 2</fullName>
    </submittedName>
</protein>
<dbReference type="EMBL" id="FQNF01000003">
    <property type="protein sequence ID" value="SGZ38082.1"/>
    <property type="molecule type" value="Genomic_DNA"/>
</dbReference>
<dbReference type="InterPro" id="IPR023394">
    <property type="entry name" value="Sec7_C_sf"/>
</dbReference>
<dbReference type="SMART" id="SM00222">
    <property type="entry name" value="Sec7"/>
    <property type="match status" value="1"/>
</dbReference>
<dbReference type="OrthoDB" id="10258608at2759"/>
<dbReference type="Gene3D" id="1.10.220.20">
    <property type="match status" value="1"/>
</dbReference>
<feature type="region of interest" description="Disordered" evidence="1">
    <location>
        <begin position="52"/>
        <end position="76"/>
    </location>
</feature>
<dbReference type="PROSITE" id="PS50190">
    <property type="entry name" value="SEC7"/>
    <property type="match status" value="1"/>
</dbReference>
<feature type="domain" description="SEC7" evidence="2">
    <location>
        <begin position="574"/>
        <end position="781"/>
    </location>
</feature>
<dbReference type="GO" id="GO:0032012">
    <property type="term" value="P:regulation of ARF protein signal transduction"/>
    <property type="evidence" value="ECO:0007669"/>
    <property type="project" value="InterPro"/>
</dbReference>
<gene>
    <name evidence="3" type="ORF">HGUI_00282</name>
</gene>
<evidence type="ECO:0000313" key="4">
    <source>
        <dbReference type="Proteomes" id="UP000183365"/>
    </source>
</evidence>
<dbReference type="InterPro" id="IPR032691">
    <property type="entry name" value="Mon2/Sec7/BIG1-like_HUS"/>
</dbReference>
<dbReference type="SUPFAM" id="SSF48425">
    <property type="entry name" value="Sec7 domain"/>
    <property type="match status" value="1"/>
</dbReference>
<evidence type="ECO:0000259" key="2">
    <source>
        <dbReference type="PROSITE" id="PS50190"/>
    </source>
</evidence>
<keyword evidence="4" id="KW-1185">Reference proteome</keyword>
<feature type="region of interest" description="Disordered" evidence="1">
    <location>
        <begin position="283"/>
        <end position="308"/>
    </location>
</feature>